<dbReference type="AlphaFoldDB" id="A0AAV2Z8C5"/>
<proteinExistence type="predicted"/>
<evidence type="ECO:0000313" key="1">
    <source>
        <dbReference type="EMBL" id="DBA02992.1"/>
    </source>
</evidence>
<reference evidence="1" key="1">
    <citation type="submission" date="2022-11" db="EMBL/GenBank/DDBJ databases">
        <authorList>
            <person name="Morgan W.R."/>
            <person name="Tartar A."/>
        </authorList>
    </citation>
    <scope>NUCLEOTIDE SEQUENCE</scope>
    <source>
        <strain evidence="1">ARSEF 373</strain>
    </source>
</reference>
<organism evidence="1 2">
    <name type="scientific">Lagenidium giganteum</name>
    <dbReference type="NCBI Taxonomy" id="4803"/>
    <lineage>
        <taxon>Eukaryota</taxon>
        <taxon>Sar</taxon>
        <taxon>Stramenopiles</taxon>
        <taxon>Oomycota</taxon>
        <taxon>Peronosporomycetes</taxon>
        <taxon>Pythiales</taxon>
        <taxon>Pythiaceae</taxon>
    </lineage>
</organism>
<dbReference type="EMBL" id="DAKRPA010000024">
    <property type="protein sequence ID" value="DBA02992.1"/>
    <property type="molecule type" value="Genomic_DNA"/>
</dbReference>
<reference evidence="1" key="2">
    <citation type="journal article" date="2023" name="Microbiol Resour">
        <title>Decontamination and Annotation of the Draft Genome Sequence of the Oomycete Lagenidium giganteum ARSEF 373.</title>
        <authorList>
            <person name="Morgan W.R."/>
            <person name="Tartar A."/>
        </authorList>
    </citation>
    <scope>NUCLEOTIDE SEQUENCE</scope>
    <source>
        <strain evidence="1">ARSEF 373</strain>
    </source>
</reference>
<name>A0AAV2Z8C5_9STRA</name>
<accession>A0AAV2Z8C5</accession>
<sequence>MQVLLLDTTEKEGEDNKLYHYCASTIRDGAHSKQTSGAWLELRGVLAAAVGATTAICGEELQSAVLRVGQVGHVGIINLDAVVFVLVLDVSVPVQIVEVSHLATSEGECGCCDEQRPCSAVLRKIKLLAHDQSLRLSGCQAQCVEERCIGTECDAWATTGWALRQRVCDH</sequence>
<gene>
    <name evidence="1" type="ORF">N0F65_003180</name>
</gene>
<dbReference type="Proteomes" id="UP001146120">
    <property type="component" value="Unassembled WGS sequence"/>
</dbReference>
<evidence type="ECO:0000313" key="2">
    <source>
        <dbReference type="Proteomes" id="UP001146120"/>
    </source>
</evidence>
<keyword evidence="2" id="KW-1185">Reference proteome</keyword>
<comment type="caution">
    <text evidence="1">The sequence shown here is derived from an EMBL/GenBank/DDBJ whole genome shotgun (WGS) entry which is preliminary data.</text>
</comment>
<protein>
    <submittedName>
        <fullName evidence="1">Uncharacterized protein</fullName>
    </submittedName>
</protein>